<evidence type="ECO:0000313" key="3">
    <source>
        <dbReference type="Proteomes" id="UP000176101"/>
    </source>
</evidence>
<dbReference type="PATRIC" id="fig|1075402.3.peg.3977"/>
<dbReference type="OrthoDB" id="7942268at2"/>
<sequence length="315" mass="34585">MTTLVIRPLVEHEARRLFTALPDPGLVGRALLGRPYDTLAAGGEYRPEWTWVALRAGEPVARAAYWARPEGDAPQLLDWFDHAPGERDAAVRLLRESAWPDVDYELILPPDWRAVPEVRAAAESRVEAAESAGYRPLVERFRYAWTPAHGLPDQPGRLTFRPEPDDKAVLDVLRRVTRGTLDAHAREDIRVGGLERAARTELDLLRGLPGPRDWWRLAYTTAGDLVGLHVPSRIVSGPCVAFVGVVPEHRGRGYAFDLLADCTRQLAEAGAESIAASTDLGNRPMAAAFARAGYPVTQHRYCMAAPGRSPDPAAG</sequence>
<dbReference type="PROSITE" id="PS51186">
    <property type="entry name" value="GNAT"/>
    <property type="match status" value="1"/>
</dbReference>
<keyword evidence="3" id="KW-1185">Reference proteome</keyword>
<dbReference type="CDD" id="cd04301">
    <property type="entry name" value="NAT_SF"/>
    <property type="match status" value="1"/>
</dbReference>
<gene>
    <name evidence="2" type="ORF">AN216_05985</name>
</gene>
<dbReference type="GO" id="GO:0016747">
    <property type="term" value="F:acyltransferase activity, transferring groups other than amino-acyl groups"/>
    <property type="evidence" value="ECO:0007669"/>
    <property type="project" value="InterPro"/>
</dbReference>
<organism evidence="2 3">
    <name type="scientific">Streptomyces oceani</name>
    <dbReference type="NCBI Taxonomy" id="1075402"/>
    <lineage>
        <taxon>Bacteria</taxon>
        <taxon>Bacillati</taxon>
        <taxon>Actinomycetota</taxon>
        <taxon>Actinomycetes</taxon>
        <taxon>Kitasatosporales</taxon>
        <taxon>Streptomycetaceae</taxon>
        <taxon>Streptomyces</taxon>
    </lineage>
</organism>
<dbReference type="AlphaFoldDB" id="A0A1E7KKX5"/>
<dbReference type="InterPro" id="IPR000182">
    <property type="entry name" value="GNAT_dom"/>
</dbReference>
<dbReference type="Proteomes" id="UP000176101">
    <property type="component" value="Unassembled WGS sequence"/>
</dbReference>
<accession>A0A1E7KKX5</accession>
<dbReference type="RefSeq" id="WP_070195543.1">
    <property type="nucleotide sequence ID" value="NZ_LJGU01000113.1"/>
</dbReference>
<protein>
    <submittedName>
        <fullName evidence="2">GCN5 family acetyltransferase</fullName>
    </submittedName>
</protein>
<dbReference type="STRING" id="1075402.AN216_05985"/>
<name>A0A1E7KKX5_9ACTN</name>
<proteinExistence type="predicted"/>
<dbReference type="EMBL" id="LJGU01000113">
    <property type="protein sequence ID" value="OEV04471.1"/>
    <property type="molecule type" value="Genomic_DNA"/>
</dbReference>
<evidence type="ECO:0000259" key="1">
    <source>
        <dbReference type="PROSITE" id="PS51186"/>
    </source>
</evidence>
<keyword evidence="2" id="KW-0808">Transferase</keyword>
<dbReference type="SUPFAM" id="SSF55729">
    <property type="entry name" value="Acyl-CoA N-acyltransferases (Nat)"/>
    <property type="match status" value="1"/>
</dbReference>
<dbReference type="Pfam" id="PF00583">
    <property type="entry name" value="Acetyltransf_1"/>
    <property type="match status" value="1"/>
</dbReference>
<comment type="caution">
    <text evidence="2">The sequence shown here is derived from an EMBL/GenBank/DDBJ whole genome shotgun (WGS) entry which is preliminary data.</text>
</comment>
<reference evidence="2 3" key="1">
    <citation type="journal article" date="2016" name="Front. Microbiol.">
        <title>Comparative Genomics Analysis of Streptomyces Species Reveals Their Adaptation to the Marine Environment and Their Diversity at the Genomic Level.</title>
        <authorList>
            <person name="Tian X."/>
            <person name="Zhang Z."/>
            <person name="Yang T."/>
            <person name="Chen M."/>
            <person name="Li J."/>
            <person name="Chen F."/>
            <person name="Yang J."/>
            <person name="Li W."/>
            <person name="Zhang B."/>
            <person name="Zhang Z."/>
            <person name="Wu J."/>
            <person name="Zhang C."/>
            <person name="Long L."/>
            <person name="Xiao J."/>
        </authorList>
    </citation>
    <scope>NUCLEOTIDE SEQUENCE [LARGE SCALE GENOMIC DNA]</scope>
    <source>
        <strain evidence="2 3">SCSIO 02100</strain>
    </source>
</reference>
<dbReference type="InterPro" id="IPR016181">
    <property type="entry name" value="Acyl_CoA_acyltransferase"/>
</dbReference>
<evidence type="ECO:0000313" key="2">
    <source>
        <dbReference type="EMBL" id="OEV04471.1"/>
    </source>
</evidence>
<dbReference type="Gene3D" id="3.40.630.30">
    <property type="match status" value="1"/>
</dbReference>
<feature type="domain" description="N-acetyltransferase" evidence="1">
    <location>
        <begin position="171"/>
        <end position="312"/>
    </location>
</feature>